<dbReference type="InterPro" id="IPR010621">
    <property type="entry name" value="DUF1214"/>
</dbReference>
<dbReference type="InterPro" id="IPR037049">
    <property type="entry name" value="DUF1214_C_sf"/>
</dbReference>
<feature type="signal peptide" evidence="1">
    <location>
        <begin position="1"/>
        <end position="23"/>
    </location>
</feature>
<evidence type="ECO:0000256" key="1">
    <source>
        <dbReference type="SAM" id="SignalP"/>
    </source>
</evidence>
<sequence length="493" mass="54330">MKLLQVVAGAVTAGCLSAGLVTAQNVTYLPWTACANQTTTCAQANLTFAYLYGYPLYQYALAVQRTPNATVNSLFHQRKVSTAADRWLNKPNVDTLYSRAFLDLSSSDLVINIPEIGDRYWVWPFYDAYGNNVANIGSLQSFPAGKYRVRFDEENPGVQRLDKKSRYQADINIPTPHAISVVRILVQPNDSDAAAVHRIQDRLSITPVRRASRLPSAPPLNLTMFTDPEIVPGPINTLEQGVLKLTAKLSPYNLPMVTADRAWVSTTLLNAGIDKGSFLQPKGTNLTAASQAANSSVIQEFFVPGYLQNLGNNWVHPLAEYIGNYHSAYFTRYNIAATGYLGLTRDQAMYPAFMSSTTSTIIPSTKALRLTFSAKPKLKKNGFWSLTIYDANAYLIPNDLNRYMLGDRSSIAFMNGTTRGKDGEGPFQILIQPSNVPPPANWTSNWLPAPADGTGFQMNLRFYGVEDELVNGSYVYPVVETIDAITEATTACR</sequence>
<dbReference type="EMBL" id="MPGH01000037">
    <property type="protein sequence ID" value="OLN95348.1"/>
    <property type="molecule type" value="Genomic_DNA"/>
</dbReference>
<dbReference type="AlphaFoldDB" id="A0A1Q8S1L8"/>
<dbReference type="InterPro" id="IPR010679">
    <property type="entry name" value="DUF1254"/>
</dbReference>
<name>A0A1Q8S1L8_9PEZI</name>
<reference evidence="4 5" key="1">
    <citation type="submission" date="2016-11" db="EMBL/GenBank/DDBJ databases">
        <title>Draft Genome Assembly of Colletotrichum chlorophyti a pathogen of herbaceous plants.</title>
        <authorList>
            <person name="Gan P."/>
            <person name="Narusaka M."/>
            <person name="Tsushima A."/>
            <person name="Narusaka Y."/>
            <person name="Takano Y."/>
            <person name="Shirasu K."/>
        </authorList>
    </citation>
    <scope>NUCLEOTIDE SEQUENCE [LARGE SCALE GENOMIC DNA]</scope>
    <source>
        <strain evidence="4 5">NTL11</strain>
    </source>
</reference>
<feature type="domain" description="DUF1254" evidence="3">
    <location>
        <begin position="71"/>
        <end position="207"/>
    </location>
</feature>
<dbReference type="OrthoDB" id="2018906at2759"/>
<dbReference type="SUPFAM" id="SSF160935">
    <property type="entry name" value="VPA0735-like"/>
    <property type="match status" value="1"/>
</dbReference>
<evidence type="ECO:0008006" key="6">
    <source>
        <dbReference type="Google" id="ProtNLM"/>
    </source>
</evidence>
<evidence type="ECO:0000313" key="4">
    <source>
        <dbReference type="EMBL" id="OLN95348.1"/>
    </source>
</evidence>
<dbReference type="Gene3D" id="2.60.120.600">
    <property type="entry name" value="Domain of unknown function DUF1214, C-terminal domain"/>
    <property type="match status" value="1"/>
</dbReference>
<gene>
    <name evidence="4" type="ORF">CCHL11_04729</name>
</gene>
<organism evidence="4 5">
    <name type="scientific">Colletotrichum chlorophyti</name>
    <dbReference type="NCBI Taxonomy" id="708187"/>
    <lineage>
        <taxon>Eukaryota</taxon>
        <taxon>Fungi</taxon>
        <taxon>Dikarya</taxon>
        <taxon>Ascomycota</taxon>
        <taxon>Pezizomycotina</taxon>
        <taxon>Sordariomycetes</taxon>
        <taxon>Hypocreomycetidae</taxon>
        <taxon>Glomerellales</taxon>
        <taxon>Glomerellaceae</taxon>
        <taxon>Colletotrichum</taxon>
    </lineage>
</organism>
<feature type="domain" description="DUF1214" evidence="2">
    <location>
        <begin position="349"/>
        <end position="464"/>
    </location>
</feature>
<proteinExistence type="predicted"/>
<dbReference type="Gene3D" id="2.60.40.1610">
    <property type="entry name" value="Domain of unknown function DUF1254"/>
    <property type="match status" value="1"/>
</dbReference>
<keyword evidence="5" id="KW-1185">Reference proteome</keyword>
<dbReference type="PROSITE" id="PS51257">
    <property type="entry name" value="PROKAR_LIPOPROTEIN"/>
    <property type="match status" value="1"/>
</dbReference>
<dbReference type="Pfam" id="PF06863">
    <property type="entry name" value="DUF1254"/>
    <property type="match status" value="1"/>
</dbReference>
<evidence type="ECO:0000259" key="2">
    <source>
        <dbReference type="Pfam" id="PF06742"/>
    </source>
</evidence>
<evidence type="ECO:0000259" key="3">
    <source>
        <dbReference type="Pfam" id="PF06863"/>
    </source>
</evidence>
<dbReference type="PANTHER" id="PTHR36509:SF2">
    <property type="entry name" value="BLL3101 PROTEIN"/>
    <property type="match status" value="1"/>
</dbReference>
<dbReference type="PANTHER" id="PTHR36509">
    <property type="entry name" value="BLL3101 PROTEIN"/>
    <property type="match status" value="1"/>
</dbReference>
<evidence type="ECO:0000313" key="5">
    <source>
        <dbReference type="Proteomes" id="UP000186583"/>
    </source>
</evidence>
<dbReference type="InterPro" id="IPR037050">
    <property type="entry name" value="DUF1254_sf"/>
</dbReference>
<protein>
    <recommendedName>
        <fullName evidence="6">DUF1254 domain-containing protein</fullName>
    </recommendedName>
</protein>
<feature type="chain" id="PRO_5010283251" description="DUF1254 domain-containing protein" evidence="1">
    <location>
        <begin position="24"/>
        <end position="493"/>
    </location>
</feature>
<keyword evidence="1" id="KW-0732">Signal</keyword>
<dbReference type="Pfam" id="PF06742">
    <property type="entry name" value="DUF1214"/>
    <property type="match status" value="1"/>
</dbReference>
<accession>A0A1Q8S1L8</accession>
<comment type="caution">
    <text evidence="4">The sequence shown here is derived from an EMBL/GenBank/DDBJ whole genome shotgun (WGS) entry which is preliminary data.</text>
</comment>
<dbReference type="Proteomes" id="UP000186583">
    <property type="component" value="Unassembled WGS sequence"/>
</dbReference>